<keyword evidence="3" id="KW-1185">Reference proteome</keyword>
<feature type="compositionally biased region" description="Basic residues" evidence="1">
    <location>
        <begin position="67"/>
        <end position="84"/>
    </location>
</feature>
<evidence type="ECO:0000256" key="1">
    <source>
        <dbReference type="SAM" id="MobiDB-lite"/>
    </source>
</evidence>
<dbReference type="Proteomes" id="UP000825051">
    <property type="component" value="Chromosome"/>
</dbReference>
<feature type="region of interest" description="Disordered" evidence="1">
    <location>
        <begin position="1"/>
        <end position="88"/>
    </location>
</feature>
<dbReference type="InterPro" id="IPR021513">
    <property type="entry name" value="Phage_RSL1_Orf186"/>
</dbReference>
<gene>
    <name evidence="2" type="ORF">K0B96_14260</name>
</gene>
<evidence type="ECO:0000313" key="3">
    <source>
        <dbReference type="Proteomes" id="UP000825051"/>
    </source>
</evidence>
<dbReference type="EMBL" id="CP080507">
    <property type="protein sequence ID" value="QYM78448.1"/>
    <property type="molecule type" value="Genomic_DNA"/>
</dbReference>
<accession>A0A8F9TUC5</accession>
<proteinExistence type="predicted"/>
<dbReference type="KEGG" id="ole:K0B96_14260"/>
<evidence type="ECO:0000313" key="2">
    <source>
        <dbReference type="EMBL" id="QYM78448.1"/>
    </source>
</evidence>
<dbReference type="AlphaFoldDB" id="A0A8F9TUC5"/>
<feature type="compositionally biased region" description="Low complexity" evidence="1">
    <location>
        <begin position="6"/>
        <end position="22"/>
    </location>
</feature>
<feature type="compositionally biased region" description="Basic and acidic residues" evidence="1">
    <location>
        <begin position="53"/>
        <end position="66"/>
    </location>
</feature>
<reference evidence="2" key="1">
    <citation type="submission" date="2021-08" db="EMBL/GenBank/DDBJ databases">
        <title>Genome of a novel bacterium of the phylum Verrucomicrobia, Oleiharenicola sp. KSB-15.</title>
        <authorList>
            <person name="Chung J.-H."/>
            <person name="Ahn J.-H."/>
            <person name="Yoon Y."/>
            <person name="Kim D.-Y."/>
            <person name="An S.-H."/>
            <person name="Park I."/>
            <person name="Yeon J."/>
        </authorList>
    </citation>
    <scope>NUCLEOTIDE SEQUENCE</scope>
    <source>
        <strain evidence="2">KSB-15</strain>
    </source>
</reference>
<organism evidence="2 3">
    <name type="scientific">Horticoccus luteus</name>
    <dbReference type="NCBI Taxonomy" id="2862869"/>
    <lineage>
        <taxon>Bacteria</taxon>
        <taxon>Pseudomonadati</taxon>
        <taxon>Verrucomicrobiota</taxon>
        <taxon>Opitutia</taxon>
        <taxon>Opitutales</taxon>
        <taxon>Opitutaceae</taxon>
        <taxon>Horticoccus</taxon>
    </lineage>
</organism>
<dbReference type="RefSeq" id="WP_220161552.1">
    <property type="nucleotide sequence ID" value="NZ_CP080507.1"/>
</dbReference>
<sequence length="126" mass="14276">MKTTRKSTGSSSRRGASASKGRAPAKRRAAKRRTPRDGRKWSAKVTRTSDAMTLEKDIFKSNDPKKIARSVKRSSEHSHRRKTNPYRSAVSMISFFENRAGSNLSASKRRTLQAAKQELKKAFHRE</sequence>
<protein>
    <submittedName>
        <fullName evidence="2">DUF3175 domain-containing protein</fullName>
    </submittedName>
</protein>
<dbReference type="Pfam" id="PF11373">
    <property type="entry name" value="DUF3175"/>
    <property type="match status" value="1"/>
</dbReference>
<name>A0A8F9TUC5_9BACT</name>
<feature type="compositionally biased region" description="Basic residues" evidence="1">
    <location>
        <begin position="23"/>
        <end position="34"/>
    </location>
</feature>